<evidence type="ECO:0000256" key="1">
    <source>
        <dbReference type="SAM" id="Phobius"/>
    </source>
</evidence>
<evidence type="ECO:0000313" key="3">
    <source>
        <dbReference type="Proteomes" id="UP000019132"/>
    </source>
</evidence>
<reference evidence="3" key="1">
    <citation type="journal article" date="2010" name="Genome Biol.">
        <title>Genome sequence of the necrotrophic plant pathogen Pythium ultimum reveals original pathogenicity mechanisms and effector repertoire.</title>
        <authorList>
            <person name="Levesque C.A."/>
            <person name="Brouwer H."/>
            <person name="Cano L."/>
            <person name="Hamilton J.P."/>
            <person name="Holt C."/>
            <person name="Huitema E."/>
            <person name="Raffaele S."/>
            <person name="Robideau G.P."/>
            <person name="Thines M."/>
            <person name="Win J."/>
            <person name="Zerillo M.M."/>
            <person name="Beakes G.W."/>
            <person name="Boore J.L."/>
            <person name="Busam D."/>
            <person name="Dumas B."/>
            <person name="Ferriera S."/>
            <person name="Fuerstenberg S.I."/>
            <person name="Gachon C.M."/>
            <person name="Gaulin E."/>
            <person name="Govers F."/>
            <person name="Grenville-Briggs L."/>
            <person name="Horner N."/>
            <person name="Hostetler J."/>
            <person name="Jiang R.H."/>
            <person name="Johnson J."/>
            <person name="Krajaejun T."/>
            <person name="Lin H."/>
            <person name="Meijer H.J."/>
            <person name="Moore B."/>
            <person name="Morris P."/>
            <person name="Phuntmart V."/>
            <person name="Puiu D."/>
            <person name="Shetty J."/>
            <person name="Stajich J.E."/>
            <person name="Tripathy S."/>
            <person name="Wawra S."/>
            <person name="van West P."/>
            <person name="Whitty B.R."/>
            <person name="Coutinho P.M."/>
            <person name="Henrissat B."/>
            <person name="Martin F."/>
            <person name="Thomas P.D."/>
            <person name="Tyler B.M."/>
            <person name="De Vries R.P."/>
            <person name="Kamoun S."/>
            <person name="Yandell M."/>
            <person name="Tisserat N."/>
            <person name="Buell C.R."/>
        </authorList>
    </citation>
    <scope>NUCLEOTIDE SEQUENCE</scope>
    <source>
        <strain evidence="3">DAOM:BR144</strain>
    </source>
</reference>
<keyword evidence="1" id="KW-0812">Transmembrane</keyword>
<proteinExistence type="predicted"/>
<accession>K3WMY4</accession>
<organism evidence="2 3">
    <name type="scientific">Globisporangium ultimum (strain ATCC 200006 / CBS 805.95 / DAOM BR144)</name>
    <name type="common">Pythium ultimum</name>
    <dbReference type="NCBI Taxonomy" id="431595"/>
    <lineage>
        <taxon>Eukaryota</taxon>
        <taxon>Sar</taxon>
        <taxon>Stramenopiles</taxon>
        <taxon>Oomycota</taxon>
        <taxon>Peronosporomycetes</taxon>
        <taxon>Pythiales</taxon>
        <taxon>Pythiaceae</taxon>
        <taxon>Globisporangium</taxon>
    </lineage>
</organism>
<dbReference type="OMA" id="CARISWN"/>
<dbReference type="InParanoid" id="K3WMY4"/>
<evidence type="ECO:0000313" key="2">
    <source>
        <dbReference type="EnsemblProtists" id="PYU1_T006326"/>
    </source>
</evidence>
<dbReference type="EMBL" id="GL376604">
    <property type="status" value="NOT_ANNOTATED_CDS"/>
    <property type="molecule type" value="Genomic_DNA"/>
</dbReference>
<dbReference type="HOGENOM" id="CLU_1985948_0_0_1"/>
<name>K3WMY4_GLOUD</name>
<dbReference type="AlphaFoldDB" id="K3WMY4"/>
<keyword evidence="3" id="KW-1185">Reference proteome</keyword>
<dbReference type="Proteomes" id="UP000019132">
    <property type="component" value="Unassembled WGS sequence"/>
</dbReference>
<sequence length="143" mass="15395">MSPISAIVTGISRPFSVQSFLISLKLEIATVVFTSPRYTASLPTWIPTISLELMSPSCARISWNLAFSAAKVDASGPTQRPSETLRPALIAAGTTVVPWLQSVRLYRRMVSVMVLSLVSSFAIWSAFLHLVASGAQSGPARML</sequence>
<dbReference type="VEuPathDB" id="FungiDB:PYU1_G006314"/>
<keyword evidence="1" id="KW-1133">Transmembrane helix</keyword>
<protein>
    <submittedName>
        <fullName evidence="2">Uncharacterized protein</fullName>
    </submittedName>
</protein>
<dbReference type="eggNOG" id="ENOG502RWG3">
    <property type="taxonomic scope" value="Eukaryota"/>
</dbReference>
<reference evidence="3" key="2">
    <citation type="submission" date="2010-04" db="EMBL/GenBank/DDBJ databases">
        <authorList>
            <person name="Buell R."/>
            <person name="Hamilton J."/>
            <person name="Hostetler J."/>
        </authorList>
    </citation>
    <scope>NUCLEOTIDE SEQUENCE [LARGE SCALE GENOMIC DNA]</scope>
    <source>
        <strain evidence="3">DAOM:BR144</strain>
    </source>
</reference>
<reference evidence="2" key="3">
    <citation type="submission" date="2015-02" db="UniProtKB">
        <authorList>
            <consortium name="EnsemblProtists"/>
        </authorList>
    </citation>
    <scope>IDENTIFICATION</scope>
    <source>
        <strain evidence="2">DAOM BR144</strain>
    </source>
</reference>
<keyword evidence="1" id="KW-0472">Membrane</keyword>
<dbReference type="EnsemblProtists" id="PYU1_T006326">
    <property type="protein sequence ID" value="PYU1_T006326"/>
    <property type="gene ID" value="PYU1_G006314"/>
</dbReference>
<feature type="transmembrane region" description="Helical" evidence="1">
    <location>
        <begin position="110"/>
        <end position="132"/>
    </location>
</feature>